<comment type="subcellular location">
    <subcellularLocation>
        <location evidence="1">Membrane</location>
        <topology evidence="1">Lipid-anchor</topology>
    </subcellularLocation>
</comment>
<evidence type="ECO:0000256" key="5">
    <source>
        <dbReference type="ARBA" id="ARBA00023136"/>
    </source>
</evidence>
<comment type="caution">
    <text evidence="10">The sequence shown here is derived from an EMBL/GenBank/DDBJ whole genome shotgun (WGS) entry which is preliminary data.</text>
</comment>
<keyword evidence="6" id="KW-0564">Palmitate</keyword>
<dbReference type="Proteomes" id="UP001589609">
    <property type="component" value="Unassembled WGS sequence"/>
</dbReference>
<dbReference type="PANTHER" id="PTHR35789:SF1">
    <property type="entry name" value="SPORE GERMINATION PROTEIN B3"/>
    <property type="match status" value="1"/>
</dbReference>
<comment type="similarity">
    <text evidence="2">Belongs to the GerABKC lipoprotein family.</text>
</comment>
<keyword evidence="11" id="KW-1185">Reference proteome</keyword>
<dbReference type="Pfam" id="PF25198">
    <property type="entry name" value="Spore_GerAC_N"/>
    <property type="match status" value="1"/>
</dbReference>
<evidence type="ECO:0000256" key="7">
    <source>
        <dbReference type="ARBA" id="ARBA00023288"/>
    </source>
</evidence>
<evidence type="ECO:0000256" key="4">
    <source>
        <dbReference type="ARBA" id="ARBA00022729"/>
    </source>
</evidence>
<dbReference type="InterPro" id="IPR008844">
    <property type="entry name" value="Spore_GerAC-like"/>
</dbReference>
<keyword evidence="5" id="KW-0472">Membrane</keyword>
<evidence type="ECO:0000313" key="11">
    <source>
        <dbReference type="Proteomes" id="UP001589609"/>
    </source>
</evidence>
<dbReference type="RefSeq" id="WP_379948446.1">
    <property type="nucleotide sequence ID" value="NZ_JBHMAF010000021.1"/>
</dbReference>
<evidence type="ECO:0000313" key="10">
    <source>
        <dbReference type="EMBL" id="MFB9758178.1"/>
    </source>
</evidence>
<dbReference type="Gene3D" id="6.20.190.10">
    <property type="entry name" value="Nutrient germinant receptor protein C, domain 1"/>
    <property type="match status" value="1"/>
</dbReference>
<keyword evidence="3" id="KW-0309">Germination</keyword>
<dbReference type="EMBL" id="JBHMAF010000021">
    <property type="protein sequence ID" value="MFB9758178.1"/>
    <property type="molecule type" value="Genomic_DNA"/>
</dbReference>
<dbReference type="PROSITE" id="PS51257">
    <property type="entry name" value="PROKAR_LIPOPROTEIN"/>
    <property type="match status" value="1"/>
</dbReference>
<dbReference type="Pfam" id="PF05504">
    <property type="entry name" value="Spore_GerAC"/>
    <property type="match status" value="1"/>
</dbReference>
<dbReference type="InterPro" id="IPR046953">
    <property type="entry name" value="Spore_GerAC-like_C"/>
</dbReference>
<keyword evidence="7" id="KW-0449">Lipoprotein</keyword>
<evidence type="ECO:0000256" key="1">
    <source>
        <dbReference type="ARBA" id="ARBA00004635"/>
    </source>
</evidence>
<sequence length="395" mass="44596">MKRVGFILCSLFLLTGCWDKREIKTLGFVMAIGIDKDSKSGNILLTAQVVDPEAVQGETSLAKSSVKLVINKGKTVFQAIRKMLQEFDRKNHYAHNKVIVIGEDLAKEGLLPILDSLKRGGDIRGYVWLCIAKGAKARDVLGVKQEGLEKIQANYLKGIIANQKFNYSSANLTILEFYKKVLGTGIYPVASSFQIIQKNNYPVEENSKKKTDYIKLSGGAVFRKDKLVGYLNETETHGYNWVVGKVKSGIIVLPSLIEKGKSASIEVIKSSAKIKPVLKENKIYFTIDIHEKAVIVEEQGRGQFKSSEERFQYFKKMEKENEKLVRKEVIKAVNKAKKLSSDFLGFGNALNKQYPTKWNEMKKKWDKQFSDIRVIVKVDVTIRGSREMKGPFKAQ</sequence>
<evidence type="ECO:0000259" key="9">
    <source>
        <dbReference type="Pfam" id="PF25198"/>
    </source>
</evidence>
<evidence type="ECO:0000256" key="3">
    <source>
        <dbReference type="ARBA" id="ARBA00022544"/>
    </source>
</evidence>
<organism evidence="10 11">
    <name type="scientific">Ectobacillus funiculus</name>
    <dbReference type="NCBI Taxonomy" id="137993"/>
    <lineage>
        <taxon>Bacteria</taxon>
        <taxon>Bacillati</taxon>
        <taxon>Bacillota</taxon>
        <taxon>Bacilli</taxon>
        <taxon>Bacillales</taxon>
        <taxon>Bacillaceae</taxon>
        <taxon>Ectobacillus</taxon>
    </lineage>
</organism>
<dbReference type="InterPro" id="IPR038501">
    <property type="entry name" value="Spore_GerAC_C_sf"/>
</dbReference>
<gene>
    <name evidence="10" type="ORF">ACFFMS_06515</name>
</gene>
<feature type="domain" description="Spore germination protein N-terminal" evidence="9">
    <location>
        <begin position="19"/>
        <end position="191"/>
    </location>
</feature>
<dbReference type="InterPro" id="IPR057336">
    <property type="entry name" value="GerAC_N"/>
</dbReference>
<keyword evidence="4" id="KW-0732">Signal</keyword>
<feature type="domain" description="Spore germination GerAC-like C-terminal" evidence="8">
    <location>
        <begin position="217"/>
        <end position="385"/>
    </location>
</feature>
<proteinExistence type="inferred from homology"/>
<accession>A0ABV5WC69</accession>
<name>A0ABV5WC69_9BACI</name>
<dbReference type="NCBIfam" id="TIGR02887">
    <property type="entry name" value="spore_ger_x_C"/>
    <property type="match status" value="1"/>
</dbReference>
<dbReference type="Gene3D" id="3.30.300.210">
    <property type="entry name" value="Nutrient germinant receptor protein C, domain 3"/>
    <property type="match status" value="1"/>
</dbReference>
<evidence type="ECO:0000256" key="6">
    <source>
        <dbReference type="ARBA" id="ARBA00023139"/>
    </source>
</evidence>
<dbReference type="PANTHER" id="PTHR35789">
    <property type="entry name" value="SPORE GERMINATION PROTEIN B3"/>
    <property type="match status" value="1"/>
</dbReference>
<reference evidence="10 11" key="1">
    <citation type="submission" date="2024-09" db="EMBL/GenBank/DDBJ databases">
        <authorList>
            <person name="Sun Q."/>
            <person name="Mori K."/>
        </authorList>
    </citation>
    <scope>NUCLEOTIDE SEQUENCE [LARGE SCALE GENOMIC DNA]</scope>
    <source>
        <strain evidence="10 11">JCM 11201</strain>
    </source>
</reference>
<evidence type="ECO:0000259" key="8">
    <source>
        <dbReference type="Pfam" id="PF05504"/>
    </source>
</evidence>
<evidence type="ECO:0000256" key="2">
    <source>
        <dbReference type="ARBA" id="ARBA00007886"/>
    </source>
</evidence>
<protein>
    <submittedName>
        <fullName evidence="10">Ger(X)C family spore germination protein</fullName>
    </submittedName>
</protein>